<feature type="region of interest" description="Disordered" evidence="1">
    <location>
        <begin position="177"/>
        <end position="213"/>
    </location>
</feature>
<organism evidence="2 3">
    <name type="scientific">Phytophthora fragariaefolia</name>
    <dbReference type="NCBI Taxonomy" id="1490495"/>
    <lineage>
        <taxon>Eukaryota</taxon>
        <taxon>Sar</taxon>
        <taxon>Stramenopiles</taxon>
        <taxon>Oomycota</taxon>
        <taxon>Peronosporomycetes</taxon>
        <taxon>Peronosporales</taxon>
        <taxon>Peronosporaceae</taxon>
        <taxon>Phytophthora</taxon>
    </lineage>
</organism>
<feature type="compositionally biased region" description="Basic and acidic residues" evidence="1">
    <location>
        <begin position="156"/>
        <end position="165"/>
    </location>
</feature>
<feature type="compositionally biased region" description="Acidic residues" evidence="1">
    <location>
        <begin position="116"/>
        <end position="125"/>
    </location>
</feature>
<protein>
    <submittedName>
        <fullName evidence="2">Unnamed protein product</fullName>
    </submittedName>
</protein>
<proteinExistence type="predicted"/>
<dbReference type="EMBL" id="BSXT01002067">
    <property type="protein sequence ID" value="GMF47014.1"/>
    <property type="molecule type" value="Genomic_DNA"/>
</dbReference>
<feature type="compositionally biased region" description="Acidic residues" evidence="1">
    <location>
        <begin position="145"/>
        <end position="155"/>
    </location>
</feature>
<evidence type="ECO:0000313" key="2">
    <source>
        <dbReference type="EMBL" id="GMF47014.1"/>
    </source>
</evidence>
<feature type="region of interest" description="Disordered" evidence="1">
    <location>
        <begin position="72"/>
        <end position="165"/>
    </location>
</feature>
<evidence type="ECO:0000313" key="3">
    <source>
        <dbReference type="Proteomes" id="UP001165121"/>
    </source>
</evidence>
<feature type="compositionally biased region" description="Basic and acidic residues" evidence="1">
    <location>
        <begin position="126"/>
        <end position="141"/>
    </location>
</feature>
<evidence type="ECO:0000256" key="1">
    <source>
        <dbReference type="SAM" id="MobiDB-lite"/>
    </source>
</evidence>
<reference evidence="2" key="1">
    <citation type="submission" date="2023-04" db="EMBL/GenBank/DDBJ databases">
        <title>Phytophthora fragariaefolia NBRC 109709.</title>
        <authorList>
            <person name="Ichikawa N."/>
            <person name="Sato H."/>
            <person name="Tonouchi N."/>
        </authorList>
    </citation>
    <scope>NUCLEOTIDE SEQUENCE</scope>
    <source>
        <strain evidence="2">NBRC 109709</strain>
    </source>
</reference>
<gene>
    <name evidence="2" type="ORF">Pfra01_001756100</name>
</gene>
<sequence>MPTLSRQQQAEAKRVQIRSESRLANEASLQDNSIEIVRGAGDGSKTKIEDLKLRTSSVSSEDLAEVLHELDAAGDTTKSAGARKSTKVPQNIHRTSHQIRNRPSGDDALTEVLQQIDEEDEEDEEASHGDTEDCDYEEKSSAGDMDTEDQSEDTEDSPKTKREYSRLYVTELSIERNYRRTTEAKPKRNQKRPSRVVATEGQTNSGSDPDNESFVEGFPMYWSSWEKFYEAFADFQETTFQQFSSRTSGNEEVNTHQTKETNNYWGKLLPESWVTYSKIFLLYSWHVIDPKGGGKRSHTKVRATGCTARVNARVRLRTGLPTFRLVVKSSGTHNHPLSPHTWYNYPQNRRIEDLLQREEVAVMRKAGAQPKGELGWSASDSAATARSARDARDGSGDSPPDSIFGPDSPDLAGSLSSALGSSVGASSQASSSAGQRPRTGNSAGHPVQGQDSAMDMLVSAASAISQAPTPNAPVTL</sequence>
<feature type="compositionally biased region" description="Polar residues" evidence="1">
    <location>
        <begin position="462"/>
        <end position="476"/>
    </location>
</feature>
<dbReference type="Proteomes" id="UP001165121">
    <property type="component" value="Unassembled WGS sequence"/>
</dbReference>
<feature type="compositionally biased region" description="Low complexity" evidence="1">
    <location>
        <begin position="411"/>
        <end position="434"/>
    </location>
</feature>
<feature type="compositionally biased region" description="Basic and acidic residues" evidence="1">
    <location>
        <begin position="177"/>
        <end position="186"/>
    </location>
</feature>
<feature type="compositionally biased region" description="Low complexity" evidence="1">
    <location>
        <begin position="377"/>
        <end position="386"/>
    </location>
</feature>
<name>A0A9W6XU47_9STRA</name>
<dbReference type="AlphaFoldDB" id="A0A9W6XU47"/>
<feature type="region of interest" description="Disordered" evidence="1">
    <location>
        <begin position="366"/>
        <end position="476"/>
    </location>
</feature>
<comment type="caution">
    <text evidence="2">The sequence shown here is derived from an EMBL/GenBank/DDBJ whole genome shotgun (WGS) entry which is preliminary data.</text>
</comment>
<dbReference type="OrthoDB" id="167578at2759"/>
<accession>A0A9W6XU47</accession>
<keyword evidence="3" id="KW-1185">Reference proteome</keyword>